<dbReference type="CDD" id="cd00180">
    <property type="entry name" value="PKc"/>
    <property type="match status" value="1"/>
</dbReference>
<accession>A0A8H7PPX7</accession>
<dbReference type="GO" id="GO:0004674">
    <property type="term" value="F:protein serine/threonine kinase activity"/>
    <property type="evidence" value="ECO:0007669"/>
    <property type="project" value="UniProtKB-KW"/>
</dbReference>
<dbReference type="PANTHER" id="PTHR24345">
    <property type="entry name" value="SERINE/THREONINE-PROTEIN KINASE PLK"/>
    <property type="match status" value="1"/>
</dbReference>
<organism evidence="8 9">
    <name type="scientific">Mortierella isabellina</name>
    <name type="common">Filamentous fungus</name>
    <name type="synonym">Umbelopsis isabellina</name>
    <dbReference type="NCBI Taxonomy" id="91625"/>
    <lineage>
        <taxon>Eukaryota</taxon>
        <taxon>Fungi</taxon>
        <taxon>Fungi incertae sedis</taxon>
        <taxon>Mucoromycota</taxon>
        <taxon>Mucoromycotina</taxon>
        <taxon>Umbelopsidomycetes</taxon>
        <taxon>Umbelopsidales</taxon>
        <taxon>Umbelopsidaceae</taxon>
        <taxon>Umbelopsis</taxon>
    </lineage>
</organism>
<keyword evidence="4" id="KW-0418">Kinase</keyword>
<dbReference type="GO" id="GO:0005634">
    <property type="term" value="C:nucleus"/>
    <property type="evidence" value="ECO:0007669"/>
    <property type="project" value="TreeGrafter"/>
</dbReference>
<keyword evidence="1" id="KW-0723">Serine/threonine-protein kinase</keyword>
<keyword evidence="2" id="KW-0808">Transferase</keyword>
<evidence type="ECO:0000256" key="5">
    <source>
        <dbReference type="ARBA" id="ARBA00022840"/>
    </source>
</evidence>
<evidence type="ECO:0000313" key="9">
    <source>
        <dbReference type="Proteomes" id="UP000654370"/>
    </source>
</evidence>
<dbReference type="Gene3D" id="1.10.510.10">
    <property type="entry name" value="Transferase(Phosphotransferase) domain 1"/>
    <property type="match status" value="1"/>
</dbReference>
<dbReference type="InterPro" id="IPR000719">
    <property type="entry name" value="Prot_kinase_dom"/>
</dbReference>
<feature type="compositionally biased region" description="Basic and acidic residues" evidence="6">
    <location>
        <begin position="667"/>
        <end position="678"/>
    </location>
</feature>
<feature type="compositionally biased region" description="Polar residues" evidence="6">
    <location>
        <begin position="581"/>
        <end position="591"/>
    </location>
</feature>
<dbReference type="InterPro" id="IPR011009">
    <property type="entry name" value="Kinase-like_dom_sf"/>
</dbReference>
<feature type="region of interest" description="Disordered" evidence="6">
    <location>
        <begin position="549"/>
        <end position="678"/>
    </location>
</feature>
<evidence type="ECO:0000313" key="8">
    <source>
        <dbReference type="EMBL" id="KAG2177775.1"/>
    </source>
</evidence>
<evidence type="ECO:0000256" key="3">
    <source>
        <dbReference type="ARBA" id="ARBA00022741"/>
    </source>
</evidence>
<dbReference type="Proteomes" id="UP000654370">
    <property type="component" value="Unassembled WGS sequence"/>
</dbReference>
<evidence type="ECO:0000259" key="7">
    <source>
        <dbReference type="PROSITE" id="PS50011"/>
    </source>
</evidence>
<gene>
    <name evidence="8" type="ORF">INT43_003022</name>
</gene>
<feature type="non-terminal residue" evidence="8">
    <location>
        <position position="1"/>
    </location>
</feature>
<feature type="compositionally biased region" description="Basic and acidic residues" evidence="6">
    <location>
        <begin position="592"/>
        <end position="603"/>
    </location>
</feature>
<feature type="domain" description="Protein kinase" evidence="7">
    <location>
        <begin position="21"/>
        <end position="283"/>
    </location>
</feature>
<dbReference type="EMBL" id="JAEPQZ010000008">
    <property type="protein sequence ID" value="KAG2177775.1"/>
    <property type="molecule type" value="Genomic_DNA"/>
</dbReference>
<dbReference type="OrthoDB" id="4062651at2759"/>
<dbReference type="PANTHER" id="PTHR24345:SF91">
    <property type="entry name" value="SERINE_THREONINE-PROTEIN KINASE PLK4"/>
    <property type="match status" value="1"/>
</dbReference>
<comment type="caution">
    <text evidence="8">The sequence shown here is derived from an EMBL/GenBank/DDBJ whole genome shotgun (WGS) entry which is preliminary data.</text>
</comment>
<dbReference type="SMART" id="SM00220">
    <property type="entry name" value="S_TKc"/>
    <property type="match status" value="1"/>
</dbReference>
<evidence type="ECO:0000256" key="4">
    <source>
        <dbReference type="ARBA" id="ARBA00022777"/>
    </source>
</evidence>
<feature type="compositionally biased region" description="Polar residues" evidence="6">
    <location>
        <begin position="605"/>
        <end position="623"/>
    </location>
</feature>
<dbReference type="InterPro" id="IPR008271">
    <property type="entry name" value="Ser/Thr_kinase_AS"/>
</dbReference>
<dbReference type="GO" id="GO:0005524">
    <property type="term" value="F:ATP binding"/>
    <property type="evidence" value="ECO:0007669"/>
    <property type="project" value="UniProtKB-KW"/>
</dbReference>
<evidence type="ECO:0000256" key="1">
    <source>
        <dbReference type="ARBA" id="ARBA00022527"/>
    </source>
</evidence>
<keyword evidence="9" id="KW-1185">Reference proteome</keyword>
<sequence length="678" mass="76593">MQHVNGVPVYNSDPNVLYDGLKNCKPTWYSAQGGVYRCRQQMHPNTLIAIKKYYVEECYEDPDAFIMPRDLVENEIYAMTLCAPHVNVLKLHSVHLFQECIYLIMPLCTGGSLQEYVFQNRVSVGQMVYILQGLVNGLHEIHRHGYIHRDIKCDNIFLTKETNEIVIGDFGVVSIKATADSVAEEAGVVLFWAPESIEGRIVDNKIDIWALGIVIMEILNGGKAPYEDEECSEETIKEIILATGRPKYPDGLPPLLVDFMDRCLEVDSQHRASTDELLQHPFLTECESEYLFPSYPLHNHDVDDYSSTMSEDMVVPVADSDIILEQPNMDDIMSGTTADQAFITENEEAGMLRIKDRLRTLELLTEKESSKVDRPVDPHTTNYPSEQPLEVDHDTIAIPSIIDKSNQHSIPEEDDQPPPQQLQTHIPRKRSYLARSSILLSGVDNVQGGAMHRLKELKDIHPVQQAYDVFHRRTFMCKNYRDQGSRLPLFIAAVTPKEQLPTAPVSPPKAKEIKRVKSMMVSPKEERKSSANVRRAYSVANFSDKENKPIVRSGTTLQAHPPTVVKPQTKRISQIDPRKSLASTTRNNQKAAESDTKVPEKTLRRVSTSVDVRSHKSAANTKSSDTKLYKSTSGIDNRDTRARKLTSNVDNKDTARARRTSTNTRAELAKSLKQETRM</sequence>
<reference evidence="8" key="1">
    <citation type="submission" date="2020-12" db="EMBL/GenBank/DDBJ databases">
        <title>Metabolic potential, ecology and presence of endohyphal bacteria is reflected in genomic diversity of Mucoromycotina.</title>
        <authorList>
            <person name="Muszewska A."/>
            <person name="Okrasinska A."/>
            <person name="Steczkiewicz K."/>
            <person name="Drgas O."/>
            <person name="Orlowska M."/>
            <person name="Perlinska-Lenart U."/>
            <person name="Aleksandrzak-Piekarczyk T."/>
            <person name="Szatraj K."/>
            <person name="Zielenkiewicz U."/>
            <person name="Pilsyk S."/>
            <person name="Malc E."/>
            <person name="Mieczkowski P."/>
            <person name="Kruszewska J.S."/>
            <person name="Biernat P."/>
            <person name="Pawlowska J."/>
        </authorList>
    </citation>
    <scope>NUCLEOTIDE SEQUENCE</scope>
    <source>
        <strain evidence="8">WA0000067209</strain>
    </source>
</reference>
<proteinExistence type="predicted"/>
<evidence type="ECO:0000256" key="2">
    <source>
        <dbReference type="ARBA" id="ARBA00022679"/>
    </source>
</evidence>
<protein>
    <recommendedName>
        <fullName evidence="7">Protein kinase domain-containing protein</fullName>
    </recommendedName>
</protein>
<name>A0A8H7PPX7_MORIS</name>
<evidence type="ECO:0000256" key="6">
    <source>
        <dbReference type="SAM" id="MobiDB-lite"/>
    </source>
</evidence>
<dbReference type="AlphaFoldDB" id="A0A8H7PPX7"/>
<dbReference type="SUPFAM" id="SSF56112">
    <property type="entry name" value="Protein kinase-like (PK-like)"/>
    <property type="match status" value="1"/>
</dbReference>
<dbReference type="PROSITE" id="PS50011">
    <property type="entry name" value="PROTEIN_KINASE_DOM"/>
    <property type="match status" value="1"/>
</dbReference>
<keyword evidence="5" id="KW-0067">ATP-binding</keyword>
<keyword evidence="3" id="KW-0547">Nucleotide-binding</keyword>
<dbReference type="PROSITE" id="PS00108">
    <property type="entry name" value="PROTEIN_KINASE_ST"/>
    <property type="match status" value="1"/>
</dbReference>
<dbReference type="Pfam" id="PF00069">
    <property type="entry name" value="Pkinase"/>
    <property type="match status" value="1"/>
</dbReference>